<protein>
    <submittedName>
        <fullName evidence="2">Uncharacterized protein</fullName>
    </submittedName>
</protein>
<keyword evidence="1" id="KW-0472">Membrane</keyword>
<name>A0A382K1V7_9ZZZZ</name>
<evidence type="ECO:0000313" key="2">
    <source>
        <dbReference type="EMBL" id="SVC16661.1"/>
    </source>
</evidence>
<accession>A0A382K1V7</accession>
<feature type="transmembrane region" description="Helical" evidence="1">
    <location>
        <begin position="233"/>
        <end position="252"/>
    </location>
</feature>
<dbReference type="AlphaFoldDB" id="A0A382K1V7"/>
<sequence>MYKSICVVLIFFIYSSPIYASELSNQARDDIESIIYKAINQSGLGYKHVVGIVPPKIQRKIHRTKFYGLVEESMESIFASRSRLADRDRLKEIENKMELIEENGETADGAQLWLDGTTAFEGVPLSLLEGIDYFVWSNVKQISQEKVNIKISILEIKGLRSGIASGETKIDDILREIDVNSENYSKWEKEYSGWKEEYQSAIYWENVWKWTHRGTLVFSLFSIGLEENPTNTLFISASMVGAVIGTTLWWINSNRVKTLREKGIEKNYPLVFSIIPSNNKISLNVTYKLVF</sequence>
<reference evidence="2" key="1">
    <citation type="submission" date="2018-05" db="EMBL/GenBank/DDBJ databases">
        <authorList>
            <person name="Lanie J.A."/>
            <person name="Ng W.-L."/>
            <person name="Kazmierczak K.M."/>
            <person name="Andrzejewski T.M."/>
            <person name="Davidsen T.M."/>
            <person name="Wayne K.J."/>
            <person name="Tettelin H."/>
            <person name="Glass J.I."/>
            <person name="Rusch D."/>
            <person name="Podicherti R."/>
            <person name="Tsui H.-C.T."/>
            <person name="Winkler M.E."/>
        </authorList>
    </citation>
    <scope>NUCLEOTIDE SEQUENCE</scope>
</reference>
<proteinExistence type="predicted"/>
<keyword evidence="1" id="KW-0812">Transmembrane</keyword>
<gene>
    <name evidence="2" type="ORF">METZ01_LOCUS269515</name>
</gene>
<evidence type="ECO:0000256" key="1">
    <source>
        <dbReference type="SAM" id="Phobius"/>
    </source>
</evidence>
<organism evidence="2">
    <name type="scientific">marine metagenome</name>
    <dbReference type="NCBI Taxonomy" id="408172"/>
    <lineage>
        <taxon>unclassified sequences</taxon>
        <taxon>metagenomes</taxon>
        <taxon>ecological metagenomes</taxon>
    </lineage>
</organism>
<keyword evidence="1" id="KW-1133">Transmembrane helix</keyword>
<dbReference type="EMBL" id="UINC01076981">
    <property type="protein sequence ID" value="SVC16661.1"/>
    <property type="molecule type" value="Genomic_DNA"/>
</dbReference>